<reference evidence="1" key="1">
    <citation type="submission" date="2022-06" db="EMBL/GenBank/DDBJ databases">
        <title>Leptospira isolates from biofilms formed at urban environments.</title>
        <authorList>
            <person name="Ribeiro P.S."/>
            <person name="Sousa T."/>
            <person name="Carvalho N."/>
            <person name="Aburjaile F."/>
            <person name="Neves F."/>
            <person name="Oliveira D."/>
            <person name="Blanco L."/>
            <person name="Lima J."/>
            <person name="Costa F."/>
            <person name="Brenig B."/>
            <person name="Soares S."/>
            <person name="Ramos R."/>
            <person name="Goes-Neto A."/>
            <person name="Matiuzzi M."/>
            <person name="Azevedo V."/>
            <person name="Ristow P."/>
        </authorList>
    </citation>
    <scope>NUCLEOTIDE SEQUENCE</scope>
    <source>
        <strain evidence="1">VSF7</strain>
    </source>
</reference>
<evidence type="ECO:0000313" key="1">
    <source>
        <dbReference type="EMBL" id="MCW7517172.1"/>
    </source>
</evidence>
<sequence length="157" mass="19046">MNYNYQIIKSIIVNMENRVLTHELEEVYNSPGSWQKAVNRLCRQNFEKAERKRMTYDKFKIKNNTYFNESEKGKWNRKISTLGSTNFDKVNVTEEERIQLMILKMERIRMNVTREVPKQLPLSRIIENFNRKKFEINGDEWNIPIIQLVKQTNWEKL</sequence>
<comment type="caution">
    <text evidence="1">The sequence shown here is derived from an EMBL/GenBank/DDBJ whole genome shotgun (WGS) entry which is preliminary data.</text>
</comment>
<accession>A0AAW5VE61</accession>
<name>A0AAW5VE61_9LEPT</name>
<organism evidence="1 2">
    <name type="scientific">Leptospira levettii</name>
    <dbReference type="NCBI Taxonomy" id="2023178"/>
    <lineage>
        <taxon>Bacteria</taxon>
        <taxon>Pseudomonadati</taxon>
        <taxon>Spirochaetota</taxon>
        <taxon>Spirochaetia</taxon>
        <taxon>Leptospirales</taxon>
        <taxon>Leptospiraceae</taxon>
        <taxon>Leptospira</taxon>
    </lineage>
</organism>
<dbReference type="Proteomes" id="UP001209694">
    <property type="component" value="Unassembled WGS sequence"/>
</dbReference>
<proteinExistence type="predicted"/>
<dbReference type="EMBL" id="JAMQQD010000011">
    <property type="protein sequence ID" value="MCW7517172.1"/>
    <property type="molecule type" value="Genomic_DNA"/>
</dbReference>
<evidence type="ECO:0000313" key="2">
    <source>
        <dbReference type="Proteomes" id="UP001209694"/>
    </source>
</evidence>
<dbReference type="RefSeq" id="WP_265394617.1">
    <property type="nucleotide sequence ID" value="NZ_JAMQQD010000011.1"/>
</dbReference>
<protein>
    <submittedName>
        <fullName evidence="1">Uncharacterized protein</fullName>
    </submittedName>
</protein>
<gene>
    <name evidence="1" type="ORF">ND810_18540</name>
</gene>
<dbReference type="AlphaFoldDB" id="A0AAW5VE61"/>